<evidence type="ECO:0000259" key="1">
    <source>
        <dbReference type="SMART" id="SM00355"/>
    </source>
</evidence>
<feature type="domain" description="C2H2-type" evidence="1">
    <location>
        <begin position="7"/>
        <end position="31"/>
    </location>
</feature>
<accession>A0A397V6J0</accession>
<evidence type="ECO:0000313" key="3">
    <source>
        <dbReference type="Proteomes" id="UP000266673"/>
    </source>
</evidence>
<protein>
    <recommendedName>
        <fullName evidence="1">C2H2-type domain-containing protein</fullName>
    </recommendedName>
</protein>
<dbReference type="InterPro" id="IPR013087">
    <property type="entry name" value="Znf_C2H2_type"/>
</dbReference>
<reference evidence="2 3" key="1">
    <citation type="submission" date="2018-06" db="EMBL/GenBank/DDBJ databases">
        <title>Comparative genomics reveals the genomic features of Rhizophagus irregularis, R. cerebriforme, R. diaphanum and Gigaspora rosea, and their symbiotic lifestyle signature.</title>
        <authorList>
            <person name="Morin E."/>
            <person name="San Clemente H."/>
            <person name="Chen E.C.H."/>
            <person name="De La Providencia I."/>
            <person name="Hainaut M."/>
            <person name="Kuo A."/>
            <person name="Kohler A."/>
            <person name="Murat C."/>
            <person name="Tang N."/>
            <person name="Roy S."/>
            <person name="Loubradou J."/>
            <person name="Henrissat B."/>
            <person name="Grigoriev I.V."/>
            <person name="Corradi N."/>
            <person name="Roux C."/>
            <person name="Martin F.M."/>
        </authorList>
    </citation>
    <scope>NUCLEOTIDE SEQUENCE [LARGE SCALE GENOMIC DNA]</scope>
    <source>
        <strain evidence="2 3">DAOM 194757</strain>
    </source>
</reference>
<dbReference type="EMBL" id="QKWP01000786">
    <property type="protein sequence ID" value="RIB14896.1"/>
    <property type="molecule type" value="Genomic_DNA"/>
</dbReference>
<organism evidence="2 3">
    <name type="scientific">Gigaspora rosea</name>
    <dbReference type="NCBI Taxonomy" id="44941"/>
    <lineage>
        <taxon>Eukaryota</taxon>
        <taxon>Fungi</taxon>
        <taxon>Fungi incertae sedis</taxon>
        <taxon>Mucoromycota</taxon>
        <taxon>Glomeromycotina</taxon>
        <taxon>Glomeromycetes</taxon>
        <taxon>Diversisporales</taxon>
        <taxon>Gigasporaceae</taxon>
        <taxon>Gigaspora</taxon>
    </lineage>
</organism>
<dbReference type="SUPFAM" id="SSF48452">
    <property type="entry name" value="TPR-like"/>
    <property type="match status" value="1"/>
</dbReference>
<keyword evidence="3" id="KW-1185">Reference proteome</keyword>
<dbReference type="SMART" id="SM00355">
    <property type="entry name" value="ZnF_C2H2"/>
    <property type="match status" value="2"/>
</dbReference>
<evidence type="ECO:0000313" key="2">
    <source>
        <dbReference type="EMBL" id="RIB14896.1"/>
    </source>
</evidence>
<name>A0A397V6J0_9GLOM</name>
<comment type="caution">
    <text evidence="2">The sequence shown here is derived from an EMBL/GenBank/DDBJ whole genome shotgun (WGS) entry which is preliminary data.</text>
</comment>
<dbReference type="OrthoDB" id="2331676at2759"/>
<dbReference type="AlphaFoldDB" id="A0A397V6J0"/>
<dbReference type="Proteomes" id="UP000266673">
    <property type="component" value="Unassembled WGS sequence"/>
</dbReference>
<dbReference type="InterPro" id="IPR011990">
    <property type="entry name" value="TPR-like_helical_dom_sf"/>
</dbReference>
<gene>
    <name evidence="2" type="ORF">C2G38_2193752</name>
</gene>
<proteinExistence type="predicted"/>
<feature type="domain" description="C2H2-type" evidence="1">
    <location>
        <begin position="49"/>
        <end position="73"/>
    </location>
</feature>
<sequence>MVQTDFIVCSLCKCKTFKNNKGLQLHWQRIHQSKNNNSIQISTSTYSHVFCKLCPKKSYKNKQGLSRHETVVHSHYNIPRAGLTPQPPEAINEFKDTLVHMIQTKLKISTREVGRQVIMIPCLESQFVGVFNGYIGRYSPSRGWYWCIFTGVGAYESLGQIFGDEKWGVREYENGQQTWVVLNGPKDEKAEHSLSLEIEPNNASTLTGRVLTHYMMGKYEESLVDITKSLEIELNNTFGPRNRAKIYYKLGRFEENYYFRCFGDVISAAIKLSCHWFNS</sequence>
<dbReference type="Gene3D" id="1.25.40.10">
    <property type="entry name" value="Tetratricopeptide repeat domain"/>
    <property type="match status" value="1"/>
</dbReference>